<dbReference type="VEuPathDB" id="AmoebaDB:KM1_068200"/>
<evidence type="ECO:0000313" key="3">
    <source>
        <dbReference type="EMBL" id="GAT91393.1"/>
    </source>
</evidence>
<organism evidence="3 4">
    <name type="scientific">Entamoeba histolytica</name>
    <dbReference type="NCBI Taxonomy" id="5759"/>
    <lineage>
        <taxon>Eukaryota</taxon>
        <taxon>Amoebozoa</taxon>
        <taxon>Evosea</taxon>
        <taxon>Archamoebae</taxon>
        <taxon>Mastigamoebida</taxon>
        <taxon>Entamoebidae</taxon>
        <taxon>Entamoeba</taxon>
    </lineage>
</organism>
<dbReference type="Gene3D" id="1.10.506.10">
    <property type="entry name" value="GTPase Activation - p120gap, domain 1"/>
    <property type="match status" value="1"/>
</dbReference>
<dbReference type="InterPro" id="IPR001936">
    <property type="entry name" value="RasGAP_dom"/>
</dbReference>
<dbReference type="VEuPathDB" id="AmoebaDB:EHI7A_032290"/>
<proteinExistence type="predicted"/>
<dbReference type="AlphaFoldDB" id="A0A5K1URS3"/>
<dbReference type="PROSITE" id="PS50018">
    <property type="entry name" value="RAS_GTPASE_ACTIV_2"/>
    <property type="match status" value="1"/>
</dbReference>
<sequence length="386" mass="44475">MSVTLPSVQASAMAESLSPDPLQTLLLPLNNDIPAGVLKYFCSTLNTPEQLFKNTEMVFSYYISEGKISQLIDYLIDREIEECFRTPSSIFRRNSIFTRIIRIFLDNELKQFLKEVINIVQKHMKQIKFKLVIGNTINADVEKSVNKIADIIQSILEHIIDCKNYPTGFSYFMHKVSIELHKRTPSVELSALKNLIFLRTINSALVHSQSKNQQEIESIKTLSVAFQWFVGDSTEQNIPPAQNWKLQLSEKLGSLRSQVDSWVTSLRDLALDDFFELSWVSPDACNELLPRMKKEWKDILEFLSPESQGLLSLHFSNEQETMRMYIRLTNELDAFSNGTVKEHSDLLMKMTAMTMQIKDLKAEIKYLKKILVEKDPSLGYLLQPEH</sequence>
<evidence type="ECO:0000313" key="4">
    <source>
        <dbReference type="Proteomes" id="UP000078387"/>
    </source>
</evidence>
<keyword evidence="1" id="KW-0343">GTPase activation</keyword>
<dbReference type="VEuPathDB" id="AmoebaDB:EHI5A_026130"/>
<dbReference type="PANTHER" id="PTHR10194">
    <property type="entry name" value="RAS GTPASE-ACTIVATING PROTEINS"/>
    <property type="match status" value="1"/>
</dbReference>
<protein>
    <recommendedName>
        <fullName evidence="2">Ras-GAP domain-containing protein</fullName>
    </recommendedName>
</protein>
<comment type="caution">
    <text evidence="3">The sequence shown here is derived from an EMBL/GenBank/DDBJ whole genome shotgun (WGS) entry which is preliminary data.</text>
</comment>
<dbReference type="InterPro" id="IPR039360">
    <property type="entry name" value="Ras_GTPase"/>
</dbReference>
<dbReference type="PANTHER" id="PTHR10194:SF150">
    <property type="entry name" value="RAS-GAP DOMAIN-CONTAINING PROTEIN"/>
    <property type="match status" value="1"/>
</dbReference>
<gene>
    <name evidence="3" type="ORF">CL6EHI_151460</name>
</gene>
<evidence type="ECO:0000259" key="2">
    <source>
        <dbReference type="PROSITE" id="PS50018"/>
    </source>
</evidence>
<dbReference type="VEuPathDB" id="AmoebaDB:EHI_151460"/>
<dbReference type="OMA" id="TEMIFSF"/>
<dbReference type="SUPFAM" id="SSF48350">
    <property type="entry name" value="GTPase activation domain, GAP"/>
    <property type="match status" value="1"/>
</dbReference>
<dbReference type="EMBL" id="BDEQ01000001">
    <property type="protein sequence ID" value="GAT91393.1"/>
    <property type="molecule type" value="Genomic_DNA"/>
</dbReference>
<evidence type="ECO:0000256" key="1">
    <source>
        <dbReference type="ARBA" id="ARBA00022468"/>
    </source>
</evidence>
<name>A0A5K1URS3_ENTHI</name>
<dbReference type="InterPro" id="IPR008936">
    <property type="entry name" value="Rho_GTPase_activation_prot"/>
</dbReference>
<reference evidence="3 4" key="1">
    <citation type="submission" date="2016-05" db="EMBL/GenBank/DDBJ databases">
        <title>First whole genome sequencing of Entamoeba histolytica HM1:IMSS-clone-6.</title>
        <authorList>
            <person name="Mukherjee Avik.K."/>
            <person name="Izumyama S."/>
            <person name="Nakada-Tsukui K."/>
            <person name="Nozaki T."/>
        </authorList>
    </citation>
    <scope>NUCLEOTIDE SEQUENCE [LARGE SCALE GENOMIC DNA]</scope>
    <source>
        <strain evidence="3 4">HM1:IMSS clone 6</strain>
    </source>
</reference>
<feature type="domain" description="Ras-GAP" evidence="2">
    <location>
        <begin position="50"/>
        <end position="212"/>
    </location>
</feature>
<dbReference type="VEuPathDB" id="AmoebaDB:EHI8A_029300"/>
<accession>A0A5K1URS3</accession>
<dbReference type="GO" id="GO:0005096">
    <property type="term" value="F:GTPase activator activity"/>
    <property type="evidence" value="ECO:0007669"/>
    <property type="project" value="UniProtKB-KW"/>
</dbReference>
<dbReference type="Proteomes" id="UP000078387">
    <property type="component" value="Unassembled WGS sequence"/>
</dbReference>